<feature type="transmembrane region" description="Helical" evidence="1">
    <location>
        <begin position="419"/>
        <end position="443"/>
    </location>
</feature>
<evidence type="ECO:0000256" key="1">
    <source>
        <dbReference type="SAM" id="Phobius"/>
    </source>
</evidence>
<evidence type="ECO:0000313" key="3">
    <source>
        <dbReference type="Proteomes" id="UP001589748"/>
    </source>
</evidence>
<keyword evidence="1" id="KW-0812">Transmembrane</keyword>
<feature type="transmembrane region" description="Helical" evidence="1">
    <location>
        <begin position="494"/>
        <end position="516"/>
    </location>
</feature>
<keyword evidence="3" id="KW-1185">Reference proteome</keyword>
<sequence>MTSARPELVLLRLKLALLRSGLRRSPWQIVALVLSGLSVLSIVASLGFGLVLLRGVGLGVSGPVVVGLGSLAVLGWAVVPLVAFGVDETLDPERFVTFTIPERTLVRGLLLAGVVGLPGLATLLLSLFTVVTWSRSVGAGVVALLAALLLTATCVGLSRLTTTAAAAVLRARRTRDVLVVVGGLLAVGVGPALNLLVPQDGSDVRAWVAAGRQTAEVLGWTPLGLALAAPVDAAAGAWGSALLRLVLAGLVVLLVLRAWRAALTRTLDRPRVSGGSGTARGGRDTYRLPLLSAPAAAVAWRCLTYYRRDPRYLIGVVSILVLPFVLLVIPITQGSDVGPWLLAAGPVVGFLAGWSLHNDVAYDNSAFALHVVSGMRGRDDRIGRVAASGIWEVPLIVVFVLLGAALADRWDLAGPLLGASLALLGAGYGVSSITSALTPYPVAAPGGNPFQSPKGAAVATVLVQLVTSVVVAVVCLPVLVPAVIAVVGPAWAPGWLAVVATVLGVLLAPVFVAVGVRIGGRTLDARLPEVLTVASRS</sequence>
<organism evidence="2 3">
    <name type="scientific">Kineococcus gynurae</name>
    <dbReference type="NCBI Taxonomy" id="452979"/>
    <lineage>
        <taxon>Bacteria</taxon>
        <taxon>Bacillati</taxon>
        <taxon>Actinomycetota</taxon>
        <taxon>Actinomycetes</taxon>
        <taxon>Kineosporiales</taxon>
        <taxon>Kineosporiaceae</taxon>
        <taxon>Kineococcus</taxon>
    </lineage>
</organism>
<evidence type="ECO:0008006" key="4">
    <source>
        <dbReference type="Google" id="ProtNLM"/>
    </source>
</evidence>
<feature type="transmembrane region" description="Helical" evidence="1">
    <location>
        <begin position="241"/>
        <end position="259"/>
    </location>
</feature>
<feature type="transmembrane region" description="Helical" evidence="1">
    <location>
        <begin position="137"/>
        <end position="157"/>
    </location>
</feature>
<accession>A0ABV5LSL4</accession>
<comment type="caution">
    <text evidence="2">The sequence shown here is derived from an EMBL/GenBank/DDBJ whole genome shotgun (WGS) entry which is preliminary data.</text>
</comment>
<feature type="transmembrane region" description="Helical" evidence="1">
    <location>
        <begin position="385"/>
        <end position="407"/>
    </location>
</feature>
<dbReference type="RefSeq" id="WP_380135197.1">
    <property type="nucleotide sequence ID" value="NZ_JBHLUI010000003.1"/>
</dbReference>
<proteinExistence type="predicted"/>
<feature type="transmembrane region" description="Helical" evidence="1">
    <location>
        <begin position="337"/>
        <end position="356"/>
    </location>
</feature>
<feature type="transmembrane region" description="Helical" evidence="1">
    <location>
        <begin position="455"/>
        <end position="488"/>
    </location>
</feature>
<feature type="transmembrane region" description="Helical" evidence="1">
    <location>
        <begin position="64"/>
        <end position="84"/>
    </location>
</feature>
<keyword evidence="1" id="KW-1133">Transmembrane helix</keyword>
<feature type="transmembrane region" description="Helical" evidence="1">
    <location>
        <begin position="105"/>
        <end position="131"/>
    </location>
</feature>
<feature type="transmembrane region" description="Helical" evidence="1">
    <location>
        <begin position="312"/>
        <end position="331"/>
    </location>
</feature>
<dbReference type="EMBL" id="JBHMDM010000004">
    <property type="protein sequence ID" value="MFB9377073.1"/>
    <property type="molecule type" value="Genomic_DNA"/>
</dbReference>
<feature type="transmembrane region" description="Helical" evidence="1">
    <location>
        <begin position="29"/>
        <end position="52"/>
    </location>
</feature>
<keyword evidence="1" id="KW-0472">Membrane</keyword>
<reference evidence="2 3" key="1">
    <citation type="submission" date="2024-09" db="EMBL/GenBank/DDBJ databases">
        <authorList>
            <person name="Sun Q."/>
            <person name="Mori K."/>
        </authorList>
    </citation>
    <scope>NUCLEOTIDE SEQUENCE [LARGE SCALE GENOMIC DNA]</scope>
    <source>
        <strain evidence="2 3">TISTR 1856</strain>
    </source>
</reference>
<feature type="transmembrane region" description="Helical" evidence="1">
    <location>
        <begin position="177"/>
        <end position="197"/>
    </location>
</feature>
<dbReference type="Proteomes" id="UP001589748">
    <property type="component" value="Unassembled WGS sequence"/>
</dbReference>
<name>A0ABV5LSL4_9ACTN</name>
<gene>
    <name evidence="2" type="ORF">ACFFVI_08830</name>
</gene>
<protein>
    <recommendedName>
        <fullName evidence="4">ABC-2 type transport system permease protein</fullName>
    </recommendedName>
</protein>
<evidence type="ECO:0000313" key="2">
    <source>
        <dbReference type="EMBL" id="MFB9377073.1"/>
    </source>
</evidence>